<evidence type="ECO:0000256" key="1">
    <source>
        <dbReference type="SAM" id="Phobius"/>
    </source>
</evidence>
<accession>A0A163CL21</accession>
<name>A0A163CL21_9FLAO</name>
<dbReference type="Proteomes" id="UP000076715">
    <property type="component" value="Unassembled WGS sequence"/>
</dbReference>
<proteinExistence type="predicted"/>
<dbReference type="Pfam" id="PF22612">
    <property type="entry name" value="GH113"/>
    <property type="match status" value="1"/>
</dbReference>
<dbReference type="STRING" id="1642818.AWE51_03520"/>
<protein>
    <recommendedName>
        <fullName evidence="4">Glycoside hydrolase</fullName>
    </recommendedName>
</protein>
<evidence type="ECO:0008006" key="4">
    <source>
        <dbReference type="Google" id="ProtNLM"/>
    </source>
</evidence>
<gene>
    <name evidence="2" type="ORF">AWE51_03520</name>
</gene>
<dbReference type="AlphaFoldDB" id="A0A163CL21"/>
<dbReference type="InterPro" id="IPR017853">
    <property type="entry name" value="GH"/>
</dbReference>
<organism evidence="2 3">
    <name type="scientific">Aquimarina aggregata</name>
    <dbReference type="NCBI Taxonomy" id="1642818"/>
    <lineage>
        <taxon>Bacteria</taxon>
        <taxon>Pseudomonadati</taxon>
        <taxon>Bacteroidota</taxon>
        <taxon>Flavobacteriia</taxon>
        <taxon>Flavobacteriales</taxon>
        <taxon>Flavobacteriaceae</taxon>
        <taxon>Aquimarina</taxon>
    </lineage>
</organism>
<keyword evidence="1" id="KW-0472">Membrane</keyword>
<reference evidence="2 3" key="1">
    <citation type="submission" date="2016-01" db="EMBL/GenBank/DDBJ databases">
        <title>The draft genome sequence of Aquimarina sp. RZW4-3-2.</title>
        <authorList>
            <person name="Wang Y."/>
        </authorList>
    </citation>
    <scope>NUCLEOTIDE SEQUENCE [LARGE SCALE GENOMIC DNA]</scope>
    <source>
        <strain evidence="2 3">RZW4-3-2</strain>
    </source>
</reference>
<feature type="transmembrane region" description="Helical" evidence="1">
    <location>
        <begin position="5"/>
        <end position="23"/>
    </location>
</feature>
<sequence>MGKRVLYSVIIPIFVIVCLYKIIVYTNSSEDFIYQWDHSIENTNEHSKNLYKNDGKHRGMSVFGWKPDNTEAIASLVKNNIEWVAVIPFISQKDNNTTKISMPDSIGQWSKRDSTFINTIQQLQNKGIHVQLKPHLWVIDGWRSEIDFSSDSDWKIWFERYRKNMLHYAHMAEKSGASLFCIGTELKSSLERQPRQWKALVKEIKAIYSGKLTYAANWDGEYEIIDFWSDLDYIGIQAYFPLTQKVNPDLASIKKGWNTHIKTLENLSRNHQRPILFTEVGYKSETSATIKPWEWGSYFSILYQKKSDRTQQLAYQALFESLWNKEWFAGTYIWEWDTRTTKESAPKSLNFSPRFKPAQNTIAKWYSK</sequence>
<comment type="caution">
    <text evidence="2">The sequence shown here is derived from an EMBL/GenBank/DDBJ whole genome shotgun (WGS) entry which is preliminary data.</text>
</comment>
<keyword evidence="3" id="KW-1185">Reference proteome</keyword>
<dbReference type="SUPFAM" id="SSF51445">
    <property type="entry name" value="(Trans)glycosidases"/>
    <property type="match status" value="1"/>
</dbReference>
<dbReference type="CDD" id="cd19608">
    <property type="entry name" value="GH113_mannanase-like"/>
    <property type="match status" value="1"/>
</dbReference>
<keyword evidence="1" id="KW-1133">Transmembrane helix</keyword>
<dbReference type="Gene3D" id="3.20.20.80">
    <property type="entry name" value="Glycosidases"/>
    <property type="match status" value="1"/>
</dbReference>
<keyword evidence="1" id="KW-0812">Transmembrane</keyword>
<dbReference type="InterPro" id="IPR055151">
    <property type="entry name" value="GH113"/>
</dbReference>
<evidence type="ECO:0000313" key="2">
    <source>
        <dbReference type="EMBL" id="KZS42523.1"/>
    </source>
</evidence>
<evidence type="ECO:0000313" key="3">
    <source>
        <dbReference type="Proteomes" id="UP000076715"/>
    </source>
</evidence>
<dbReference type="EMBL" id="LQRT01000002">
    <property type="protein sequence ID" value="KZS42523.1"/>
    <property type="molecule type" value="Genomic_DNA"/>
</dbReference>